<proteinExistence type="predicted"/>
<keyword evidence="2" id="KW-1185">Reference proteome</keyword>
<name>A0A0R3MX51_9BRAD</name>
<evidence type="ECO:0000313" key="2">
    <source>
        <dbReference type="Proteomes" id="UP000052023"/>
    </source>
</evidence>
<accession>A0A0R3MX51</accession>
<protein>
    <submittedName>
        <fullName evidence="1">Uncharacterized protein</fullName>
    </submittedName>
</protein>
<dbReference type="EMBL" id="LLYA01000170">
    <property type="protein sequence ID" value="KRR21878.1"/>
    <property type="molecule type" value="Genomic_DNA"/>
</dbReference>
<comment type="caution">
    <text evidence="1">The sequence shown here is derived from an EMBL/GenBank/DDBJ whole genome shotgun (WGS) entry which is preliminary data.</text>
</comment>
<dbReference type="Proteomes" id="UP000052023">
    <property type="component" value="Unassembled WGS sequence"/>
</dbReference>
<dbReference type="RefSeq" id="WP_057845771.1">
    <property type="nucleotide sequence ID" value="NZ_LLYA01000170.1"/>
</dbReference>
<gene>
    <name evidence="1" type="ORF">CQ13_07535</name>
</gene>
<evidence type="ECO:0000313" key="1">
    <source>
        <dbReference type="EMBL" id="KRR21878.1"/>
    </source>
</evidence>
<dbReference type="AlphaFoldDB" id="A0A0R3MX51"/>
<organism evidence="1 2">
    <name type="scientific">Bradyrhizobium retamae</name>
    <dbReference type="NCBI Taxonomy" id="1300035"/>
    <lineage>
        <taxon>Bacteria</taxon>
        <taxon>Pseudomonadati</taxon>
        <taxon>Pseudomonadota</taxon>
        <taxon>Alphaproteobacteria</taxon>
        <taxon>Hyphomicrobiales</taxon>
        <taxon>Nitrobacteraceae</taxon>
        <taxon>Bradyrhizobium</taxon>
    </lineage>
</organism>
<sequence>MNAVDQQLREAASQEARARRVEMYADWLAHDADGLAFALAYPKERPFPHSTAILAEARGLVVLTLSRIDLAIEADRAAHASQEQEPA</sequence>
<reference evidence="1 2" key="1">
    <citation type="submission" date="2014-03" db="EMBL/GenBank/DDBJ databases">
        <title>Bradyrhizobium valentinum sp. nov., isolated from effective nodules of Lupinus mariae-josephae, a lupine endemic of basic-lime soils in Eastern Spain.</title>
        <authorList>
            <person name="Duran D."/>
            <person name="Rey L."/>
            <person name="Navarro A."/>
            <person name="Busquets A."/>
            <person name="Imperial J."/>
            <person name="Ruiz-Argueso T."/>
        </authorList>
    </citation>
    <scope>NUCLEOTIDE SEQUENCE [LARGE SCALE GENOMIC DNA]</scope>
    <source>
        <strain evidence="1 2">Ro19</strain>
    </source>
</reference>